<evidence type="ECO:0008006" key="3">
    <source>
        <dbReference type="Google" id="ProtNLM"/>
    </source>
</evidence>
<dbReference type="STRING" id="156889.Mmc1_1155"/>
<accession>A0L6S3</accession>
<reference evidence="1 2" key="2">
    <citation type="journal article" date="2012" name="Int. J. Syst. Evol. Microbiol.">
        <title>Magnetococcus marinus gen. nov., sp. nov., a marine, magnetotactic bacterium that represents a novel lineage (Magnetococcaceae fam. nov.; Magnetococcales ord. nov.) at the base of the Alphaproteobacteria.</title>
        <authorList>
            <person name="Bazylinski D.A."/>
            <person name="Williams T.J."/>
            <person name="Lefevre C.T."/>
            <person name="Berg R.J."/>
            <person name="Zhang C.L."/>
            <person name="Bowser S.S."/>
            <person name="Dean A.J."/>
            <person name="Beveridge T.J."/>
        </authorList>
    </citation>
    <scope>NUCLEOTIDE SEQUENCE [LARGE SCALE GENOMIC DNA]</scope>
    <source>
        <strain evidence="2">ATCC BAA-1437 / JCM 17883 / MC-1</strain>
    </source>
</reference>
<dbReference type="OrthoDB" id="8597776at2"/>
<proteinExistence type="predicted"/>
<dbReference type="CDD" id="cd10932">
    <property type="entry name" value="CE4_u8"/>
    <property type="match status" value="1"/>
</dbReference>
<dbReference type="Gene3D" id="3.20.20.370">
    <property type="entry name" value="Glycoside hydrolase/deacetylase"/>
    <property type="match status" value="1"/>
</dbReference>
<evidence type="ECO:0000313" key="2">
    <source>
        <dbReference type="Proteomes" id="UP000002586"/>
    </source>
</evidence>
<dbReference type="AlphaFoldDB" id="A0L6S3"/>
<dbReference type="GO" id="GO:0005975">
    <property type="term" value="P:carbohydrate metabolic process"/>
    <property type="evidence" value="ECO:0007669"/>
    <property type="project" value="InterPro"/>
</dbReference>
<protein>
    <recommendedName>
        <fullName evidence="3">Polysaccharide deacetylase</fullName>
    </recommendedName>
</protein>
<dbReference type="SUPFAM" id="SSF88713">
    <property type="entry name" value="Glycoside hydrolase/deacetylase"/>
    <property type="match status" value="1"/>
</dbReference>
<dbReference type="HOGENOM" id="CLU_062597_0_0_5"/>
<name>A0L6S3_MAGMM</name>
<organism evidence="1 2">
    <name type="scientific">Magnetococcus marinus (strain ATCC BAA-1437 / JCM 17883 / MC-1)</name>
    <dbReference type="NCBI Taxonomy" id="156889"/>
    <lineage>
        <taxon>Bacteria</taxon>
        <taxon>Pseudomonadati</taxon>
        <taxon>Pseudomonadota</taxon>
        <taxon>Magnetococcia</taxon>
        <taxon>Magnetococcales</taxon>
        <taxon>Magnetococcaceae</taxon>
        <taxon>Magnetococcus</taxon>
    </lineage>
</organism>
<dbReference type="EMBL" id="CP000471">
    <property type="protein sequence ID" value="ABK43666.1"/>
    <property type="molecule type" value="Genomic_DNA"/>
</dbReference>
<dbReference type="InterPro" id="IPR011330">
    <property type="entry name" value="Glyco_hydro/deAcase_b/a-brl"/>
</dbReference>
<sequence>MSIALFLSADYELYFSRNLLPEHEVLVGPTQALLQACEAVAAPLTLFCDVAMLHTYRQWGEEAFVQGVEAQLRGAVQRGHDVQLHLHPHWFRTQRGVDGRLHFAPKDYLLGRYESDASQRFASILAMISQGKAYLESLLKPVNAHYECLAFRGGGYGLQPHSEEILGALQRCGLVVDSSVVPGYRLHTQVHQVDFTKLVGRSNQWYGAALGLSAPCGAGQGLFEVPIGSADLAQVADWNPWPESLQRVWSMLRYGGPAEPLRGEPVGWVSKPPVAFLQRPKQAWWDFNAVRNSRFAKLEMQRYPQRMQAVLKGHLAREAPYEGCHYLSINSHPKGMHAPHRAALQRFVRQLKATYGADIDFPTFATLAKQLRQAG</sequence>
<dbReference type="KEGG" id="mgm:Mmc1_1155"/>
<dbReference type="RefSeq" id="WP_011712821.1">
    <property type="nucleotide sequence ID" value="NC_008576.1"/>
</dbReference>
<gene>
    <name evidence="1" type="ordered locus">Mmc1_1155</name>
</gene>
<evidence type="ECO:0000313" key="1">
    <source>
        <dbReference type="EMBL" id="ABK43666.1"/>
    </source>
</evidence>
<dbReference type="Proteomes" id="UP000002586">
    <property type="component" value="Chromosome"/>
</dbReference>
<reference evidence="2" key="1">
    <citation type="journal article" date="2009" name="Appl. Environ. Microbiol.">
        <title>Complete genome sequence of the chemolithoautotrophic marine magnetotactic coccus strain MC-1.</title>
        <authorList>
            <person name="Schubbe S."/>
            <person name="Williams T.J."/>
            <person name="Xie G."/>
            <person name="Kiss H.E."/>
            <person name="Brettin T.S."/>
            <person name="Martinez D."/>
            <person name="Ross C.A."/>
            <person name="Schuler D."/>
            <person name="Cox B.L."/>
            <person name="Nealson K.H."/>
            <person name="Bazylinski D.A."/>
        </authorList>
    </citation>
    <scope>NUCLEOTIDE SEQUENCE [LARGE SCALE GENOMIC DNA]</scope>
    <source>
        <strain evidence="2">ATCC BAA-1437 / JCM 17883 / MC-1</strain>
    </source>
</reference>
<keyword evidence="2" id="KW-1185">Reference proteome</keyword>
<dbReference type="eggNOG" id="COG0726">
    <property type="taxonomic scope" value="Bacteria"/>
</dbReference>